<sequence length="643" mass="70024">MAGPGPVLAAAAGLWAWGAAGAEVGAAGAKVAAAARPGALEEEIVSEKAAEESHRQDSANLLVFILLLTLTILTIWLFKHRRARFLHETGLAMIYGVLVGVVLRYGIHVPSDVNNVTLSCQVQTSPATLLVNVSGKFYEYTLKGEISAQELNNVQDNEMLRKVTFDPEVFFNILLPPIIFYAGYSLKRRHFFRNLGSILAYAFLGTAISCLVIGSVVYGCVALMKVTGQLGGDFYFTDCLLFGAIVSATDPVTVLAIFHELQVDVELYALLFGESVLNDAVAIVLSSSIVAYQPAGDNSHTFDVTAMFKSIGIFLGIFSGSFAMGAATGVVTALISFSLFGFFFQFPLLETGLFFLMSWSTFLLAEACGFTGVVAVLFCGITQAHYTYNNLSTESQHRTKQLFELLNFLAENFIFSYMGLALFTFQNHVFNPTFVVGAFLAIFLGRAANIYPLSFLLNLGRRNKIGTNLQHMMMFAGRLLVGVDADQENVGVPESERRSTKAESAWLFRMWYNFDHNYLKPLLTHSGPPLTTTLPGCCGPVARCLTSPQAYENQEQLKDDDSDLILNDGDISLTYGDSTVNTDSVASSGASRRFVGNSSEDALDRELAFGDHELVIRGTRLVLPMDDSEPPSNVLDNARHGPA</sequence>
<evidence type="ECO:0000256" key="4">
    <source>
        <dbReference type="ARBA" id="ARBA00022448"/>
    </source>
</evidence>
<dbReference type="GO" id="GO:0055038">
    <property type="term" value="C:recycling endosome membrane"/>
    <property type="evidence" value="ECO:0007669"/>
    <property type="project" value="UniProtKB-SubCell"/>
</dbReference>
<feature type="transmembrane region" description="Helical" evidence="14">
    <location>
        <begin position="356"/>
        <end position="381"/>
    </location>
</feature>
<evidence type="ECO:0000256" key="6">
    <source>
        <dbReference type="ARBA" id="ARBA00022692"/>
    </source>
</evidence>
<keyword evidence="6 14" id="KW-0812">Transmembrane</keyword>
<name>A0A8K1G536_9PASS</name>
<keyword evidence="12" id="KW-0739">Sodium transport</keyword>
<dbReference type="Pfam" id="PF00999">
    <property type="entry name" value="Na_H_Exchanger"/>
    <property type="match status" value="1"/>
</dbReference>
<evidence type="ECO:0000256" key="3">
    <source>
        <dbReference type="ARBA" id="ARBA00007367"/>
    </source>
</evidence>
<feature type="transmembrane region" description="Helical" evidence="14">
    <location>
        <begin position="402"/>
        <end position="423"/>
    </location>
</feature>
<dbReference type="PANTHER" id="PTHR10110:SF94">
    <property type="entry name" value="SODIUM_HYDROGEN EXCHANGER 6"/>
    <property type="match status" value="1"/>
</dbReference>
<feature type="region of interest" description="Disordered" evidence="13">
    <location>
        <begin position="623"/>
        <end position="643"/>
    </location>
</feature>
<feature type="transmembrane region" description="Helical" evidence="14">
    <location>
        <begin position="435"/>
        <end position="457"/>
    </location>
</feature>
<dbReference type="GO" id="GO:0015385">
    <property type="term" value="F:sodium:proton antiporter activity"/>
    <property type="evidence" value="ECO:0007669"/>
    <property type="project" value="InterPro"/>
</dbReference>
<feature type="transmembrane region" description="Helical" evidence="14">
    <location>
        <begin position="58"/>
        <end position="78"/>
    </location>
</feature>
<accession>A0A8K1G536</accession>
<evidence type="ECO:0000256" key="2">
    <source>
        <dbReference type="ARBA" id="ARBA00004651"/>
    </source>
</evidence>
<dbReference type="Proteomes" id="UP000796761">
    <property type="component" value="Unassembled WGS sequence"/>
</dbReference>
<evidence type="ECO:0000313" key="18">
    <source>
        <dbReference type="Proteomes" id="UP000796761"/>
    </source>
</evidence>
<organism evidence="17 18">
    <name type="scientific">Zosterops borbonicus</name>
    <dbReference type="NCBI Taxonomy" id="364589"/>
    <lineage>
        <taxon>Eukaryota</taxon>
        <taxon>Metazoa</taxon>
        <taxon>Chordata</taxon>
        <taxon>Craniata</taxon>
        <taxon>Vertebrata</taxon>
        <taxon>Euteleostomi</taxon>
        <taxon>Archelosauria</taxon>
        <taxon>Archosauria</taxon>
        <taxon>Dinosauria</taxon>
        <taxon>Saurischia</taxon>
        <taxon>Theropoda</taxon>
        <taxon>Coelurosauria</taxon>
        <taxon>Aves</taxon>
        <taxon>Neognathae</taxon>
        <taxon>Neoaves</taxon>
        <taxon>Telluraves</taxon>
        <taxon>Australaves</taxon>
        <taxon>Passeriformes</taxon>
        <taxon>Sylvioidea</taxon>
        <taxon>Zosteropidae</taxon>
        <taxon>Zosterops</taxon>
    </lineage>
</organism>
<dbReference type="InterPro" id="IPR002090">
    <property type="entry name" value="NHE-6/7/9"/>
</dbReference>
<comment type="subcellular location">
    <subcellularLocation>
        <location evidence="2">Cell membrane</location>
        <topology evidence="2">Multi-pass membrane protein</topology>
    </subcellularLocation>
    <subcellularLocation>
        <location evidence="1">Recycling endosome membrane</location>
        <topology evidence="1">Multi-pass membrane protein</topology>
    </subcellularLocation>
</comment>
<reference evidence="17" key="1">
    <citation type="submission" date="2019-04" db="EMBL/GenBank/DDBJ databases">
        <title>Genome assembly of Zosterops borbonicus 15179.</title>
        <authorList>
            <person name="Leroy T."/>
            <person name="Anselmetti Y."/>
            <person name="Tilak M.-K."/>
            <person name="Nabholz B."/>
        </authorList>
    </citation>
    <scope>NUCLEOTIDE SEQUENCE</scope>
    <source>
        <strain evidence="17">HGM_15179</strain>
        <tissue evidence="17">Muscle</tissue>
    </source>
</reference>
<comment type="caution">
    <text evidence="17">The sequence shown here is derived from an EMBL/GenBank/DDBJ whole genome shotgun (WGS) entry which is preliminary data.</text>
</comment>
<feature type="transmembrane region" description="Helical" evidence="14">
    <location>
        <begin position="313"/>
        <end position="344"/>
    </location>
</feature>
<dbReference type="EMBL" id="SWJQ01000630">
    <property type="protein sequence ID" value="TRZ12044.1"/>
    <property type="molecule type" value="Genomic_DNA"/>
</dbReference>
<evidence type="ECO:0000256" key="12">
    <source>
        <dbReference type="ARBA" id="ARBA00023201"/>
    </source>
</evidence>
<proteinExistence type="inferred from homology"/>
<keyword evidence="9" id="KW-0915">Sodium</keyword>
<comment type="similarity">
    <text evidence="3">Belongs to the monovalent cation:proton antiporter 1 (CPA1) transporter (TC 2.A.36) family.</text>
</comment>
<evidence type="ECO:0000256" key="7">
    <source>
        <dbReference type="ARBA" id="ARBA00022753"/>
    </source>
</evidence>
<evidence type="ECO:0000256" key="9">
    <source>
        <dbReference type="ARBA" id="ARBA00023053"/>
    </source>
</evidence>
<evidence type="ECO:0000256" key="10">
    <source>
        <dbReference type="ARBA" id="ARBA00023065"/>
    </source>
</evidence>
<dbReference type="PRINTS" id="PR01088">
    <property type="entry name" value="NAHEXCHNGR6"/>
</dbReference>
<keyword evidence="18" id="KW-1185">Reference proteome</keyword>
<protein>
    <recommendedName>
        <fullName evidence="16">Cation/H+ exchanger transmembrane domain-containing protein</fullName>
    </recommendedName>
</protein>
<evidence type="ECO:0000313" key="17">
    <source>
        <dbReference type="EMBL" id="TRZ12044.1"/>
    </source>
</evidence>
<evidence type="ECO:0000256" key="14">
    <source>
        <dbReference type="SAM" id="Phobius"/>
    </source>
</evidence>
<feature type="transmembrane region" description="Helical" evidence="14">
    <location>
        <begin position="169"/>
        <end position="186"/>
    </location>
</feature>
<dbReference type="OrthoDB" id="196264at2759"/>
<dbReference type="PRINTS" id="PR01084">
    <property type="entry name" value="NAHEXCHNGR"/>
</dbReference>
<evidence type="ECO:0000256" key="15">
    <source>
        <dbReference type="SAM" id="SignalP"/>
    </source>
</evidence>
<dbReference type="Gene3D" id="6.10.140.1330">
    <property type="match status" value="1"/>
</dbReference>
<dbReference type="InterPro" id="IPR018422">
    <property type="entry name" value="Cation/H_exchanger_CPA1"/>
</dbReference>
<keyword evidence="4" id="KW-0813">Transport</keyword>
<dbReference type="GO" id="GO:0005886">
    <property type="term" value="C:plasma membrane"/>
    <property type="evidence" value="ECO:0007669"/>
    <property type="project" value="UniProtKB-SubCell"/>
</dbReference>
<keyword evidence="7" id="KW-0967">Endosome</keyword>
<feature type="signal peptide" evidence="15">
    <location>
        <begin position="1"/>
        <end position="21"/>
    </location>
</feature>
<dbReference type="AlphaFoldDB" id="A0A8K1G536"/>
<evidence type="ECO:0000256" key="1">
    <source>
        <dbReference type="ARBA" id="ARBA00004195"/>
    </source>
</evidence>
<keyword evidence="11 14" id="KW-0472">Membrane</keyword>
<evidence type="ECO:0000256" key="11">
    <source>
        <dbReference type="ARBA" id="ARBA00023136"/>
    </source>
</evidence>
<evidence type="ECO:0000256" key="13">
    <source>
        <dbReference type="SAM" id="MobiDB-lite"/>
    </source>
</evidence>
<feature type="domain" description="Cation/H+ exchanger transmembrane" evidence="16">
    <location>
        <begin position="71"/>
        <end position="476"/>
    </location>
</feature>
<dbReference type="GO" id="GO:0015386">
    <property type="term" value="F:potassium:proton antiporter activity"/>
    <property type="evidence" value="ECO:0007669"/>
    <property type="project" value="TreeGrafter"/>
</dbReference>
<keyword evidence="10" id="KW-0406">Ion transport</keyword>
<dbReference type="InterPro" id="IPR004709">
    <property type="entry name" value="NaH_exchanger"/>
</dbReference>
<evidence type="ECO:0000259" key="16">
    <source>
        <dbReference type="Pfam" id="PF00999"/>
    </source>
</evidence>
<evidence type="ECO:0000256" key="8">
    <source>
        <dbReference type="ARBA" id="ARBA00022989"/>
    </source>
</evidence>
<keyword evidence="5" id="KW-1003">Cell membrane</keyword>
<dbReference type="GO" id="GO:0098719">
    <property type="term" value="P:sodium ion import across plasma membrane"/>
    <property type="evidence" value="ECO:0007669"/>
    <property type="project" value="TreeGrafter"/>
</dbReference>
<keyword evidence="15" id="KW-0732">Signal</keyword>
<dbReference type="InterPro" id="IPR006153">
    <property type="entry name" value="Cation/H_exchanger_TM"/>
</dbReference>
<feature type="chain" id="PRO_5035472842" description="Cation/H+ exchanger transmembrane domain-containing protein" evidence="15">
    <location>
        <begin position="22"/>
        <end position="643"/>
    </location>
</feature>
<feature type="transmembrane region" description="Helical" evidence="14">
    <location>
        <begin position="198"/>
        <end position="224"/>
    </location>
</feature>
<gene>
    <name evidence="17" type="ORF">HGM15179_015061</name>
</gene>
<evidence type="ECO:0000256" key="5">
    <source>
        <dbReference type="ARBA" id="ARBA00022475"/>
    </source>
</evidence>
<feature type="transmembrane region" description="Helical" evidence="14">
    <location>
        <begin position="90"/>
        <end position="107"/>
    </location>
</feature>
<dbReference type="PANTHER" id="PTHR10110">
    <property type="entry name" value="SODIUM/HYDROGEN EXCHANGER"/>
    <property type="match status" value="1"/>
</dbReference>
<keyword evidence="8 14" id="KW-1133">Transmembrane helix</keyword>
<dbReference type="GO" id="GO:0051453">
    <property type="term" value="P:regulation of intracellular pH"/>
    <property type="evidence" value="ECO:0007669"/>
    <property type="project" value="TreeGrafter"/>
</dbReference>